<evidence type="ECO:0000313" key="2">
    <source>
        <dbReference type="Proteomes" id="UP000008234"/>
    </source>
</evidence>
<gene>
    <name evidence="1" type="ordered locus">HMPREF0868_0535</name>
</gene>
<evidence type="ECO:0000313" key="1">
    <source>
        <dbReference type="EMBL" id="ADC90333.1"/>
    </source>
</evidence>
<dbReference type="KEGG" id="clo:HMPREF0868_0535"/>
<dbReference type="AlphaFoldDB" id="D3R103"/>
<keyword evidence="2" id="KW-1185">Reference proteome</keyword>
<dbReference type="Proteomes" id="UP000008234">
    <property type="component" value="Chromosome"/>
</dbReference>
<organism evidence="1 2">
    <name type="scientific">Mageeibacillus indolicus (strain UPII9-5)</name>
    <name type="common">Clostridiales genomosp. BVAB3 (strain UPII9-5)</name>
    <dbReference type="NCBI Taxonomy" id="699246"/>
    <lineage>
        <taxon>Bacteria</taxon>
        <taxon>Bacillati</taxon>
        <taxon>Bacillota</taxon>
        <taxon>Clostridia</taxon>
        <taxon>Eubacteriales</taxon>
        <taxon>Oscillospiraceae</taxon>
        <taxon>Mageeibacillus</taxon>
    </lineage>
</organism>
<reference evidence="2" key="1">
    <citation type="submission" date="2009-12" db="EMBL/GenBank/DDBJ databases">
        <title>Sequence of Clostridiales genomosp. BVAB3 str. UPII9-5.</title>
        <authorList>
            <person name="Madupu R."/>
            <person name="Durkin A.S."/>
            <person name="Torralba M."/>
            <person name="Methe B."/>
            <person name="Sutton G.G."/>
            <person name="Strausberg R.L."/>
            <person name="Nelson K.E."/>
        </authorList>
    </citation>
    <scope>NUCLEOTIDE SEQUENCE [LARGE SCALE GENOMIC DNA]</scope>
    <source>
        <strain evidence="2">UPII9-5</strain>
    </source>
</reference>
<name>D3R103_MAGIU</name>
<sequence>MGGGMINRNPIKRSTFKLTNYSNRAGSTAGSCCILDF</sequence>
<accession>D3R103</accession>
<proteinExistence type="predicted"/>
<dbReference type="STRING" id="699246.HMPREF0868_0535"/>
<protein>
    <submittedName>
        <fullName evidence="1">Uncharacterized protein</fullName>
    </submittedName>
</protein>
<dbReference type="HOGENOM" id="CLU_3345526_0_0_9"/>
<dbReference type="EMBL" id="CP001850">
    <property type="protein sequence ID" value="ADC90333.1"/>
    <property type="molecule type" value="Genomic_DNA"/>
</dbReference>